<evidence type="ECO:0008006" key="5">
    <source>
        <dbReference type="Google" id="ProtNLM"/>
    </source>
</evidence>
<evidence type="ECO:0000256" key="1">
    <source>
        <dbReference type="SAM" id="Coils"/>
    </source>
</evidence>
<dbReference type="OrthoDB" id="114754at2"/>
<keyword evidence="1" id="KW-0175">Coiled coil</keyword>
<feature type="coiled-coil region" evidence="1">
    <location>
        <begin position="292"/>
        <end position="358"/>
    </location>
</feature>
<evidence type="ECO:0000313" key="4">
    <source>
        <dbReference type="Proteomes" id="UP000282184"/>
    </source>
</evidence>
<dbReference type="EMBL" id="RXOF01000005">
    <property type="protein sequence ID" value="RTQ50199.1"/>
    <property type="molecule type" value="Genomic_DNA"/>
</dbReference>
<name>A0A3S0K601_9BACT</name>
<proteinExistence type="predicted"/>
<dbReference type="RefSeq" id="WP_126693249.1">
    <property type="nucleotide sequence ID" value="NZ_RXOF01000005.1"/>
</dbReference>
<feature type="compositionally biased region" description="Basic and acidic residues" evidence="2">
    <location>
        <begin position="205"/>
        <end position="214"/>
    </location>
</feature>
<comment type="caution">
    <text evidence="3">The sequence shown here is derived from an EMBL/GenBank/DDBJ whole genome shotgun (WGS) entry which is preliminary data.</text>
</comment>
<gene>
    <name evidence="3" type="ORF">EJV47_11230</name>
</gene>
<evidence type="ECO:0000256" key="2">
    <source>
        <dbReference type="SAM" id="MobiDB-lite"/>
    </source>
</evidence>
<keyword evidence="4" id="KW-1185">Reference proteome</keyword>
<feature type="compositionally biased region" description="Basic and acidic residues" evidence="2">
    <location>
        <begin position="182"/>
        <end position="193"/>
    </location>
</feature>
<accession>A0A3S0K601</accession>
<organism evidence="3 4">
    <name type="scientific">Hymenobacter gummosus</name>
    <dbReference type="NCBI Taxonomy" id="1776032"/>
    <lineage>
        <taxon>Bacteria</taxon>
        <taxon>Pseudomonadati</taxon>
        <taxon>Bacteroidota</taxon>
        <taxon>Cytophagia</taxon>
        <taxon>Cytophagales</taxon>
        <taxon>Hymenobacteraceae</taxon>
        <taxon>Hymenobacter</taxon>
    </lineage>
</organism>
<feature type="region of interest" description="Disordered" evidence="2">
    <location>
        <begin position="179"/>
        <end position="215"/>
    </location>
</feature>
<dbReference type="AlphaFoldDB" id="A0A3S0K601"/>
<dbReference type="Proteomes" id="UP000282184">
    <property type="component" value="Unassembled WGS sequence"/>
</dbReference>
<reference evidence="3 4" key="1">
    <citation type="submission" date="2018-12" db="EMBL/GenBank/DDBJ databases">
        <title>Hymenobacter gummosus sp. nov., isolated from a spring.</title>
        <authorList>
            <person name="Nie L."/>
        </authorList>
    </citation>
    <scope>NUCLEOTIDE SEQUENCE [LARGE SCALE GENOMIC DNA]</scope>
    <source>
        <strain evidence="3 4">KCTC 52166</strain>
    </source>
</reference>
<evidence type="ECO:0000313" key="3">
    <source>
        <dbReference type="EMBL" id="RTQ50199.1"/>
    </source>
</evidence>
<protein>
    <recommendedName>
        <fullName evidence="5">J domain-containing protein</fullName>
    </recommendedName>
</protein>
<feature type="coiled-coil region" evidence="1">
    <location>
        <begin position="23"/>
        <end position="57"/>
    </location>
</feature>
<sequence>MAKKTAAASPQLIRIAAPGSADLSKEQKAFNRLTKRIAKLETEVHAFRAAATRLRQRMQAEYRPLQQRHNDERARLVRVLDHAYQQHKLTKTERGKIEDLIAHACADLPGRGHPELQPIIERYAPPPLSEQEEAALDQQTATMMKTLYELQYGIRFDPAADVSTPEKFRDYVQQQLDAEEAEYQRQEAAAAERRARRKKSPKQQAAEEKKKAEAKSVTQAVRTLYLDLVKHLHPDRERDEAEKARKTELLQRVTTAYEAGELLTLLRLQLELNRLDQDHLENLAEAQLRYYNQLLRDQARELEAQLYEEQMELSNFTGRTYYFGAAPAALERDFEQQKSQLEAKIRQLAAEVLAFEHDPRALKAFLKTYKIPKPGPGPLLMPLW</sequence>